<sequence>MNMWSHGEWEKQASGFSYRDSCFSDFKPR</sequence>
<organism evidence="1">
    <name type="scientific">Anguilla anguilla</name>
    <name type="common">European freshwater eel</name>
    <name type="synonym">Muraena anguilla</name>
    <dbReference type="NCBI Taxonomy" id="7936"/>
    <lineage>
        <taxon>Eukaryota</taxon>
        <taxon>Metazoa</taxon>
        <taxon>Chordata</taxon>
        <taxon>Craniata</taxon>
        <taxon>Vertebrata</taxon>
        <taxon>Euteleostomi</taxon>
        <taxon>Actinopterygii</taxon>
        <taxon>Neopterygii</taxon>
        <taxon>Teleostei</taxon>
        <taxon>Anguilliformes</taxon>
        <taxon>Anguillidae</taxon>
        <taxon>Anguilla</taxon>
    </lineage>
</organism>
<dbReference type="AlphaFoldDB" id="A0A0E9P8E4"/>
<protein>
    <submittedName>
        <fullName evidence="1">Uncharacterized protein</fullName>
    </submittedName>
</protein>
<evidence type="ECO:0000313" key="1">
    <source>
        <dbReference type="EMBL" id="JAH00542.1"/>
    </source>
</evidence>
<accession>A0A0E9P8E4</accession>
<proteinExistence type="predicted"/>
<dbReference type="EMBL" id="GBXM01108035">
    <property type="protein sequence ID" value="JAH00542.1"/>
    <property type="molecule type" value="Transcribed_RNA"/>
</dbReference>
<reference evidence="1" key="2">
    <citation type="journal article" date="2015" name="Fish Shellfish Immunol.">
        <title>Early steps in the European eel (Anguilla anguilla)-Vibrio vulnificus interaction in the gills: Role of the RtxA13 toxin.</title>
        <authorList>
            <person name="Callol A."/>
            <person name="Pajuelo D."/>
            <person name="Ebbesson L."/>
            <person name="Teles M."/>
            <person name="MacKenzie S."/>
            <person name="Amaro C."/>
        </authorList>
    </citation>
    <scope>NUCLEOTIDE SEQUENCE</scope>
</reference>
<reference evidence="1" key="1">
    <citation type="submission" date="2014-11" db="EMBL/GenBank/DDBJ databases">
        <authorList>
            <person name="Amaro Gonzalez C."/>
        </authorList>
    </citation>
    <scope>NUCLEOTIDE SEQUENCE</scope>
</reference>
<name>A0A0E9P8E4_ANGAN</name>